<sequence length="162" mass="16856">MPDHSRSRAGERGGKAGGPSAAGEAAGDPPAERPGFRRTPGIEPVGDGKSGVARATPSGVERRDAAPGGIPLSPDRGGKEKSRRPMPARRGPPLFAATIGAWRARAGPRQAIARLSERAARVTVPLHARNTRMPRLPRGASAPRMPVMPMDGGKALLTEVVM</sequence>
<protein>
    <submittedName>
        <fullName evidence="3">Uncharacterized protein</fullName>
    </submittedName>
</protein>
<dbReference type="Proteomes" id="UP000091897">
    <property type="component" value="Chromosome"/>
</dbReference>
<feature type="compositionally biased region" description="Low complexity" evidence="1">
    <location>
        <begin position="18"/>
        <end position="29"/>
    </location>
</feature>
<dbReference type="EMBL" id="CP016171">
    <property type="protein sequence ID" value="ANN73543.1"/>
    <property type="molecule type" value="Genomic_DNA"/>
</dbReference>
<feature type="region of interest" description="Disordered" evidence="1">
    <location>
        <begin position="1"/>
        <end position="93"/>
    </location>
</feature>
<dbReference type="EMBL" id="CP016170">
    <property type="protein sequence ID" value="ANN68402.1"/>
    <property type="molecule type" value="Genomic_DNA"/>
</dbReference>
<dbReference type="Proteomes" id="UP000092213">
    <property type="component" value="Chromosome"/>
</dbReference>
<name>A0A193G1J9_9BORD</name>
<keyword evidence="4" id="KW-1185">Reference proteome</keyword>
<evidence type="ECO:0000313" key="4">
    <source>
        <dbReference type="Proteomes" id="UP000091897"/>
    </source>
</evidence>
<reference evidence="4 5" key="1">
    <citation type="submission" date="2016-06" db="EMBL/GenBank/DDBJ databases">
        <title>Complete genome sequences of Bordetella bronchialis and Bordetella flabilis.</title>
        <authorList>
            <person name="LiPuma J.J."/>
            <person name="Spilker T."/>
        </authorList>
    </citation>
    <scope>NUCLEOTIDE SEQUENCE [LARGE SCALE GENOMIC DNA]</scope>
    <source>
        <strain evidence="3 5">AU17976</strain>
        <strain evidence="2 4">AU3182</strain>
    </source>
</reference>
<accession>A0A193G1J9</accession>
<evidence type="ECO:0000313" key="3">
    <source>
        <dbReference type="EMBL" id="ANN73543.1"/>
    </source>
</evidence>
<evidence type="ECO:0000256" key="1">
    <source>
        <dbReference type="SAM" id="MobiDB-lite"/>
    </source>
</evidence>
<evidence type="ECO:0000313" key="2">
    <source>
        <dbReference type="EMBL" id="ANN68402.1"/>
    </source>
</evidence>
<dbReference type="RefSeq" id="WP_066354734.1">
    <property type="nucleotide sequence ID" value="NZ_CBCSFJ010000032.1"/>
</dbReference>
<gene>
    <name evidence="2" type="ORF">BAU06_20745</name>
    <name evidence="3" type="ORF">BAU08_21275</name>
</gene>
<feature type="compositionally biased region" description="Basic and acidic residues" evidence="1">
    <location>
        <begin position="1"/>
        <end position="14"/>
    </location>
</feature>
<evidence type="ECO:0000313" key="5">
    <source>
        <dbReference type="Proteomes" id="UP000092213"/>
    </source>
</evidence>
<dbReference type="STRING" id="463025.BAU08_21275"/>
<proteinExistence type="predicted"/>
<dbReference type="AlphaFoldDB" id="A0A193G1J9"/>
<organism evidence="3 5">
    <name type="scientific">Bordetella bronchialis</name>
    <dbReference type="NCBI Taxonomy" id="463025"/>
    <lineage>
        <taxon>Bacteria</taxon>
        <taxon>Pseudomonadati</taxon>
        <taxon>Pseudomonadota</taxon>
        <taxon>Betaproteobacteria</taxon>
        <taxon>Burkholderiales</taxon>
        <taxon>Alcaligenaceae</taxon>
        <taxon>Bordetella</taxon>
    </lineage>
</organism>
<dbReference type="KEGG" id="bbro:BAU06_20745"/>